<feature type="domain" description="DNA helicase Pif1-like DEAD-box helicase" evidence="3">
    <location>
        <begin position="144"/>
        <end position="280"/>
    </location>
</feature>
<reference evidence="5 6" key="1">
    <citation type="submission" date="2022-01" db="EMBL/GenBank/DDBJ databases">
        <title>A chromosomal length assembly of Cordylochernes scorpioides.</title>
        <authorList>
            <person name="Zeh D."/>
            <person name="Zeh J."/>
        </authorList>
    </citation>
    <scope>NUCLEOTIDE SEQUENCE [LARGE SCALE GENOMIC DNA]</scope>
    <source>
        <strain evidence="5">IN4F17</strain>
        <tissue evidence="5">Whole Body</tissue>
    </source>
</reference>
<feature type="transmembrane region" description="Helical" evidence="2">
    <location>
        <begin position="392"/>
        <end position="412"/>
    </location>
</feature>
<keyword evidence="2" id="KW-0472">Membrane</keyword>
<protein>
    <recommendedName>
        <fullName evidence="1">ATP-dependent DNA helicase</fullName>
        <ecNumber evidence="1">5.6.2.3</ecNumber>
    </recommendedName>
</protein>
<dbReference type="Pfam" id="PF05970">
    <property type="entry name" value="PIF1"/>
    <property type="match status" value="1"/>
</dbReference>
<keyword evidence="1" id="KW-0227">DNA damage</keyword>
<evidence type="ECO:0000259" key="3">
    <source>
        <dbReference type="Pfam" id="PF05970"/>
    </source>
</evidence>
<dbReference type="EC" id="5.6.2.3" evidence="1"/>
<name>A0ABY6KMA0_9ARAC</name>
<keyword evidence="6" id="KW-1185">Reference proteome</keyword>
<keyword evidence="2" id="KW-0812">Transmembrane</keyword>
<keyword evidence="1" id="KW-0547">Nucleotide-binding</keyword>
<keyword evidence="1" id="KW-0378">Hydrolase</keyword>
<feature type="domain" description="DNA helicase Pif1-like 2B" evidence="4">
    <location>
        <begin position="565"/>
        <end position="609"/>
    </location>
</feature>
<comment type="cofactor">
    <cofactor evidence="1">
        <name>Mg(2+)</name>
        <dbReference type="ChEBI" id="CHEBI:18420"/>
    </cofactor>
</comment>
<evidence type="ECO:0000313" key="5">
    <source>
        <dbReference type="EMBL" id="UYV69316.1"/>
    </source>
</evidence>
<dbReference type="PANTHER" id="PTHR10492">
    <property type="match status" value="1"/>
</dbReference>
<feature type="transmembrane region" description="Helical" evidence="2">
    <location>
        <begin position="300"/>
        <end position="320"/>
    </location>
</feature>
<dbReference type="EMBL" id="CP092868">
    <property type="protein sequence ID" value="UYV69316.1"/>
    <property type="molecule type" value="Genomic_DNA"/>
</dbReference>
<feature type="transmembrane region" description="Helical" evidence="2">
    <location>
        <begin position="364"/>
        <end position="385"/>
    </location>
</feature>
<evidence type="ECO:0000256" key="2">
    <source>
        <dbReference type="SAM" id="Phobius"/>
    </source>
</evidence>
<keyword evidence="1" id="KW-0234">DNA repair</keyword>
<evidence type="ECO:0000313" key="6">
    <source>
        <dbReference type="Proteomes" id="UP001235939"/>
    </source>
</evidence>
<dbReference type="Proteomes" id="UP001235939">
    <property type="component" value="Chromosome 06"/>
</dbReference>
<keyword evidence="1" id="KW-0347">Helicase</keyword>
<comment type="catalytic activity">
    <reaction evidence="1">
        <text>ATP + H2O = ADP + phosphate + H(+)</text>
        <dbReference type="Rhea" id="RHEA:13065"/>
        <dbReference type="ChEBI" id="CHEBI:15377"/>
        <dbReference type="ChEBI" id="CHEBI:15378"/>
        <dbReference type="ChEBI" id="CHEBI:30616"/>
        <dbReference type="ChEBI" id="CHEBI:43474"/>
        <dbReference type="ChEBI" id="CHEBI:456216"/>
        <dbReference type="EC" id="5.6.2.3"/>
    </reaction>
</comment>
<dbReference type="InterPro" id="IPR049163">
    <property type="entry name" value="Pif1-like_2B_dom"/>
</dbReference>
<keyword evidence="2" id="KW-1133">Transmembrane helix</keyword>
<organism evidence="5 6">
    <name type="scientific">Cordylochernes scorpioides</name>
    <dbReference type="NCBI Taxonomy" id="51811"/>
    <lineage>
        <taxon>Eukaryota</taxon>
        <taxon>Metazoa</taxon>
        <taxon>Ecdysozoa</taxon>
        <taxon>Arthropoda</taxon>
        <taxon>Chelicerata</taxon>
        <taxon>Arachnida</taxon>
        <taxon>Pseudoscorpiones</taxon>
        <taxon>Cheliferoidea</taxon>
        <taxon>Chernetidae</taxon>
        <taxon>Cordylochernes</taxon>
    </lineage>
</organism>
<dbReference type="Gene3D" id="3.40.50.300">
    <property type="entry name" value="P-loop containing nucleotide triphosphate hydrolases"/>
    <property type="match status" value="1"/>
</dbReference>
<comment type="similarity">
    <text evidence="1">Belongs to the helicase family.</text>
</comment>
<dbReference type="InterPro" id="IPR027417">
    <property type="entry name" value="P-loop_NTPase"/>
</dbReference>
<dbReference type="InterPro" id="IPR010285">
    <property type="entry name" value="DNA_helicase_pif1-like_DEAD"/>
</dbReference>
<evidence type="ECO:0000256" key="1">
    <source>
        <dbReference type="RuleBase" id="RU363044"/>
    </source>
</evidence>
<evidence type="ECO:0000259" key="4">
    <source>
        <dbReference type="Pfam" id="PF21530"/>
    </source>
</evidence>
<feature type="transmembrane region" description="Helical" evidence="2">
    <location>
        <begin position="481"/>
        <end position="503"/>
    </location>
</feature>
<sequence length="718" mass="82849">MLLRSVRGPTSFAALRTINGVLCQTYKEAFLHLGLAENDQKWHHCIQEAVLSESPLKIRELFAIILTCCHTTNPQDIWAQFKEPMSADILNLARHQANDGLLQLTSEMSNQALILLEQKVLQMTGFHLTKFGMRSTQRNVTHRTRKTFLINLLLTKVRSTGDIALSTASSGIAATLLHGGRTAHSTFKLPLDLTRDEVPVCNLNADSAMGEVLRQCKLIVWDECTMAHRHALEAVDITLKDCRQDQRPMGGIVLLLAGDFRQILPIIPRGTIVLRILYSIALRLRFRILYAFALRLRFRILYSVALRLIFIILHSFVLRLRFRILYTFALRLRFRILHSRALRLRFRFLYSFVLRLRFRILFSVTFISCFLTFRFFSFISFISVFRIHFIRFCFRFLCFVFSLSFLHTYIAINCSFRILHFIAFNCRFCFLPFTAFNCCHPHFGYLLKDLLFQQICGLSIQEIPTHCYFHNFFFNLEVANLIIRMVMLIFQMNWLTLLCNSVFPNIGEMFNRGRANYYPWLCERAILAPRNCVVDAINAQLLKEIPGQSILYTSVDSTIDAEDCFLNSLEPSGMPPHHLELRVGVPIILLRDIDAPCLCNGTRLCVKRLWPHVAEATILTGCFQNEEVFIPRIPLIHDNKHSPLHFKRLQFPIRVSFAMSIYKAQGQSLKIAGIDLEQPCFSHGQLYVACYRVGSGRNLYVLAPENKTSNFVYSSVLS</sequence>
<dbReference type="Pfam" id="PF21530">
    <property type="entry name" value="Pif1_2B_dom"/>
    <property type="match status" value="1"/>
</dbReference>
<keyword evidence="1" id="KW-0233">DNA recombination</keyword>
<proteinExistence type="inferred from homology"/>
<dbReference type="PANTHER" id="PTHR10492:SF94">
    <property type="entry name" value="ATP-DEPENDENT DNA HELICASE"/>
    <property type="match status" value="1"/>
</dbReference>
<dbReference type="SUPFAM" id="SSF52540">
    <property type="entry name" value="P-loop containing nucleoside triphosphate hydrolases"/>
    <property type="match status" value="2"/>
</dbReference>
<keyword evidence="1" id="KW-0067">ATP-binding</keyword>
<accession>A0ABY6KMA0</accession>
<gene>
    <name evidence="5" type="ORF">LAZ67_6003233</name>
</gene>